<sequence length="532" mass="60253">MDAHDIFRKLTSGVKFSKKSFAGSKLTVKQNFNGQTNVVKLGEDDEDVKIKEEIEDDGYPSFSADNDEPVEVKEEEDKPTFNEEQLKEKVNRTRKQNSITVSGKNVPAPIESFDDCNILPQVLKNIVKMGYSNPTPIQMQAIPIMMQGRQILACAPTGSGKTMAFLIPVINSLKKPKSDGFRALIVCPTRELARQIFRECTQLTEQTGLRTYLISKLTQKHISKGENISKKCDILITTPNRLVYILRQEDSKMDLKHVEWLIVDESDKLFEVGVRGFRDQLGEIYRACDSENIKRAMFSATHTVHVAKWCKKHLKGMISVGVGHRNTAVNLVEQKLEFVGSEHGKLIAVRNLIHEGLHPPVLVFVQSKDRAKELFSELLYDGINVDIIHSDRTQIQRDNVVRAFREGKIWVLICTELMGRGIDFKGVNLVVNYDFPQSAISYIHRIGRTGRAGRPGKAITFFTEDDKPALRTIATVMRDSGCAVPEFMLSLKKQNKKVKRKLEQSAPVRQPISTNPTYKTNVNKKKRKKNTE</sequence>
<dbReference type="InParanoid" id="A0A482XAC2"/>
<evidence type="ECO:0000259" key="15">
    <source>
        <dbReference type="PROSITE" id="PS51194"/>
    </source>
</evidence>
<dbReference type="FunFam" id="3.40.50.300:FF:000759">
    <property type="entry name" value="probable ATP-dependent RNA helicase DDX52"/>
    <property type="match status" value="1"/>
</dbReference>
<dbReference type="STRING" id="195883.A0A482XAC2"/>
<organism evidence="17 18">
    <name type="scientific">Laodelphax striatellus</name>
    <name type="common">Small brown planthopper</name>
    <name type="synonym">Delphax striatella</name>
    <dbReference type="NCBI Taxonomy" id="195883"/>
    <lineage>
        <taxon>Eukaryota</taxon>
        <taxon>Metazoa</taxon>
        <taxon>Ecdysozoa</taxon>
        <taxon>Arthropoda</taxon>
        <taxon>Hexapoda</taxon>
        <taxon>Insecta</taxon>
        <taxon>Pterygota</taxon>
        <taxon>Neoptera</taxon>
        <taxon>Paraneoptera</taxon>
        <taxon>Hemiptera</taxon>
        <taxon>Auchenorrhyncha</taxon>
        <taxon>Fulgoroidea</taxon>
        <taxon>Delphacidae</taxon>
        <taxon>Criomorphinae</taxon>
        <taxon>Laodelphax</taxon>
    </lineage>
</organism>
<feature type="region of interest" description="Disordered" evidence="13">
    <location>
        <begin position="500"/>
        <end position="532"/>
    </location>
</feature>
<dbReference type="CDD" id="cd17957">
    <property type="entry name" value="DEADc_DDX52"/>
    <property type="match status" value="1"/>
</dbReference>
<keyword evidence="18" id="KW-1185">Reference proteome</keyword>
<evidence type="ECO:0000256" key="13">
    <source>
        <dbReference type="SAM" id="MobiDB-lite"/>
    </source>
</evidence>
<evidence type="ECO:0000259" key="14">
    <source>
        <dbReference type="PROSITE" id="PS51192"/>
    </source>
</evidence>
<dbReference type="OrthoDB" id="360161at2759"/>
<dbReference type="InterPro" id="IPR014014">
    <property type="entry name" value="RNA_helicase_DEAD_Q_motif"/>
</dbReference>
<keyword evidence="4" id="KW-0378">Hydrolase</keyword>
<evidence type="ECO:0000256" key="8">
    <source>
        <dbReference type="ARBA" id="ARBA00023242"/>
    </source>
</evidence>
<evidence type="ECO:0000256" key="5">
    <source>
        <dbReference type="ARBA" id="ARBA00022806"/>
    </source>
</evidence>
<dbReference type="InterPro" id="IPR044764">
    <property type="entry name" value="DDX52/Rok1_DEADc"/>
</dbReference>
<dbReference type="GO" id="GO:0003724">
    <property type="term" value="F:RNA helicase activity"/>
    <property type="evidence" value="ECO:0007669"/>
    <property type="project" value="UniProtKB-EC"/>
</dbReference>
<evidence type="ECO:0000256" key="10">
    <source>
        <dbReference type="ARBA" id="ARBA00044533"/>
    </source>
</evidence>
<accession>A0A482XAC2</accession>
<feature type="compositionally biased region" description="Basic residues" evidence="13">
    <location>
        <begin position="522"/>
        <end position="532"/>
    </location>
</feature>
<evidence type="ECO:0000256" key="7">
    <source>
        <dbReference type="ARBA" id="ARBA00022884"/>
    </source>
</evidence>
<evidence type="ECO:0000259" key="16">
    <source>
        <dbReference type="PROSITE" id="PS51195"/>
    </source>
</evidence>
<dbReference type="InterPro" id="IPR001650">
    <property type="entry name" value="Helicase_C-like"/>
</dbReference>
<evidence type="ECO:0000256" key="6">
    <source>
        <dbReference type="ARBA" id="ARBA00022840"/>
    </source>
</evidence>
<dbReference type="SMR" id="A0A482XAC2"/>
<evidence type="ECO:0000256" key="1">
    <source>
        <dbReference type="ARBA" id="ARBA00004604"/>
    </source>
</evidence>
<keyword evidence="6" id="KW-0067">ATP-binding</keyword>
<dbReference type="Gene3D" id="3.40.50.300">
    <property type="entry name" value="P-loop containing nucleotide triphosphate hydrolases"/>
    <property type="match status" value="2"/>
</dbReference>
<name>A0A482XAC2_LAOST</name>
<gene>
    <name evidence="17" type="ORF">LSTR_LSTR001424</name>
</gene>
<dbReference type="EC" id="3.6.4.13" evidence="2"/>
<dbReference type="FunCoup" id="A0A482XAC2">
    <property type="interactions" value="1663"/>
</dbReference>
<dbReference type="InterPro" id="IPR011545">
    <property type="entry name" value="DEAD/DEAH_box_helicase_dom"/>
</dbReference>
<keyword evidence="7" id="KW-0694">RNA-binding</keyword>
<dbReference type="GO" id="GO:0003723">
    <property type="term" value="F:RNA binding"/>
    <property type="evidence" value="ECO:0007669"/>
    <property type="project" value="UniProtKB-KW"/>
</dbReference>
<evidence type="ECO:0000256" key="2">
    <source>
        <dbReference type="ARBA" id="ARBA00012552"/>
    </source>
</evidence>
<dbReference type="InterPro" id="IPR014001">
    <property type="entry name" value="Helicase_ATP-bd"/>
</dbReference>
<evidence type="ECO:0000256" key="3">
    <source>
        <dbReference type="ARBA" id="ARBA00022741"/>
    </source>
</evidence>
<dbReference type="EMBL" id="QKKF02014716">
    <property type="protein sequence ID" value="RZF42629.1"/>
    <property type="molecule type" value="Genomic_DNA"/>
</dbReference>
<comment type="subcellular location">
    <subcellularLocation>
        <location evidence="1">Nucleus</location>
        <location evidence="1">Nucleolus</location>
    </subcellularLocation>
</comment>
<proteinExistence type="inferred from homology"/>
<dbReference type="AlphaFoldDB" id="A0A482XAC2"/>
<dbReference type="GO" id="GO:0016787">
    <property type="term" value="F:hydrolase activity"/>
    <property type="evidence" value="ECO:0007669"/>
    <property type="project" value="UniProtKB-KW"/>
</dbReference>
<feature type="compositionally biased region" description="Basic and acidic residues" evidence="13">
    <location>
        <begin position="70"/>
        <end position="83"/>
    </location>
</feature>
<feature type="domain" description="Helicase C-terminal" evidence="15">
    <location>
        <begin position="331"/>
        <end position="492"/>
    </location>
</feature>
<feature type="region of interest" description="Disordered" evidence="13">
    <location>
        <begin position="53"/>
        <end position="83"/>
    </location>
</feature>
<dbReference type="PROSITE" id="PS51192">
    <property type="entry name" value="HELICASE_ATP_BIND_1"/>
    <property type="match status" value="1"/>
</dbReference>
<dbReference type="SMART" id="SM00487">
    <property type="entry name" value="DEXDc"/>
    <property type="match status" value="1"/>
</dbReference>
<keyword evidence="3" id="KW-0547">Nucleotide-binding</keyword>
<evidence type="ECO:0000313" key="18">
    <source>
        <dbReference type="Proteomes" id="UP000291343"/>
    </source>
</evidence>
<evidence type="ECO:0000256" key="9">
    <source>
        <dbReference type="ARBA" id="ARBA00024355"/>
    </source>
</evidence>
<feature type="domain" description="DEAD-box RNA helicase Q" evidence="16">
    <location>
        <begin position="111"/>
        <end position="139"/>
    </location>
</feature>
<dbReference type="GO" id="GO:0005730">
    <property type="term" value="C:nucleolus"/>
    <property type="evidence" value="ECO:0007669"/>
    <property type="project" value="UniProtKB-SubCell"/>
</dbReference>
<comment type="similarity">
    <text evidence="9">Belongs to the DEAD box helicase family. DDX52/ROK1 subfamily.</text>
</comment>
<dbReference type="CDD" id="cd18787">
    <property type="entry name" value="SF2_C_DEAD"/>
    <property type="match status" value="1"/>
</dbReference>
<dbReference type="SMART" id="SM00490">
    <property type="entry name" value="HELICc"/>
    <property type="match status" value="1"/>
</dbReference>
<dbReference type="InterPro" id="IPR027417">
    <property type="entry name" value="P-loop_NTPase"/>
</dbReference>
<dbReference type="Proteomes" id="UP000291343">
    <property type="component" value="Unassembled WGS sequence"/>
</dbReference>
<dbReference type="Pfam" id="PF00271">
    <property type="entry name" value="Helicase_C"/>
    <property type="match status" value="1"/>
</dbReference>
<comment type="catalytic activity">
    <reaction evidence="11">
        <text>ATP + H2O = ADP + phosphate + H(+)</text>
        <dbReference type="Rhea" id="RHEA:13065"/>
        <dbReference type="ChEBI" id="CHEBI:15377"/>
        <dbReference type="ChEBI" id="CHEBI:15378"/>
        <dbReference type="ChEBI" id="CHEBI:30616"/>
        <dbReference type="ChEBI" id="CHEBI:43474"/>
        <dbReference type="ChEBI" id="CHEBI:456216"/>
        <dbReference type="EC" id="3.6.4.13"/>
    </reaction>
</comment>
<evidence type="ECO:0000256" key="11">
    <source>
        <dbReference type="ARBA" id="ARBA00047984"/>
    </source>
</evidence>
<dbReference type="Pfam" id="PF00270">
    <property type="entry name" value="DEAD"/>
    <property type="match status" value="1"/>
</dbReference>
<feature type="short sequence motif" description="Q motif" evidence="12">
    <location>
        <begin position="111"/>
        <end position="139"/>
    </location>
</feature>
<feature type="domain" description="Helicase ATP-binding" evidence="14">
    <location>
        <begin position="142"/>
        <end position="320"/>
    </location>
</feature>
<keyword evidence="8" id="KW-0539">Nucleus</keyword>
<dbReference type="GO" id="GO:0030490">
    <property type="term" value="P:maturation of SSU-rRNA"/>
    <property type="evidence" value="ECO:0007669"/>
    <property type="project" value="InterPro"/>
</dbReference>
<evidence type="ECO:0000256" key="12">
    <source>
        <dbReference type="PROSITE-ProRule" id="PRU00552"/>
    </source>
</evidence>
<dbReference type="PANTHER" id="PTHR47959">
    <property type="entry name" value="ATP-DEPENDENT RNA HELICASE RHLE-RELATED"/>
    <property type="match status" value="1"/>
</dbReference>
<dbReference type="PROSITE" id="PS51195">
    <property type="entry name" value="Q_MOTIF"/>
    <property type="match status" value="1"/>
</dbReference>
<dbReference type="PROSITE" id="PS51194">
    <property type="entry name" value="HELICASE_CTER"/>
    <property type="match status" value="1"/>
</dbReference>
<dbReference type="InterPro" id="IPR050079">
    <property type="entry name" value="DEAD_box_RNA_helicase"/>
</dbReference>
<reference evidence="17 18" key="1">
    <citation type="journal article" date="2017" name="Gigascience">
        <title>Genome sequence of the small brown planthopper, Laodelphax striatellus.</title>
        <authorList>
            <person name="Zhu J."/>
            <person name="Jiang F."/>
            <person name="Wang X."/>
            <person name="Yang P."/>
            <person name="Bao Y."/>
            <person name="Zhao W."/>
            <person name="Wang W."/>
            <person name="Lu H."/>
            <person name="Wang Q."/>
            <person name="Cui N."/>
            <person name="Li J."/>
            <person name="Chen X."/>
            <person name="Luo L."/>
            <person name="Yu J."/>
            <person name="Kang L."/>
            <person name="Cui F."/>
        </authorList>
    </citation>
    <scope>NUCLEOTIDE SEQUENCE [LARGE SCALE GENOMIC DNA]</scope>
    <source>
        <strain evidence="17">Lst14</strain>
    </source>
</reference>
<evidence type="ECO:0000256" key="4">
    <source>
        <dbReference type="ARBA" id="ARBA00022801"/>
    </source>
</evidence>
<dbReference type="GO" id="GO:0005829">
    <property type="term" value="C:cytosol"/>
    <property type="evidence" value="ECO:0007669"/>
    <property type="project" value="TreeGrafter"/>
</dbReference>
<protein>
    <recommendedName>
        <fullName evidence="10">Probable ATP-dependent RNA helicase DDX52</fullName>
        <ecNumber evidence="2">3.6.4.13</ecNumber>
    </recommendedName>
</protein>
<evidence type="ECO:0000313" key="17">
    <source>
        <dbReference type="EMBL" id="RZF42629.1"/>
    </source>
</evidence>
<keyword evidence="5" id="KW-0347">Helicase</keyword>
<comment type="caution">
    <text evidence="17">The sequence shown here is derived from an EMBL/GenBank/DDBJ whole genome shotgun (WGS) entry which is preliminary data.</text>
</comment>
<dbReference type="PANTHER" id="PTHR47959:SF15">
    <property type="entry name" value="RNA HELICASE"/>
    <property type="match status" value="1"/>
</dbReference>
<dbReference type="GO" id="GO:0005524">
    <property type="term" value="F:ATP binding"/>
    <property type="evidence" value="ECO:0007669"/>
    <property type="project" value="UniProtKB-KW"/>
</dbReference>
<dbReference type="SUPFAM" id="SSF52540">
    <property type="entry name" value="P-loop containing nucleoside triphosphate hydrolases"/>
    <property type="match status" value="1"/>
</dbReference>